<protein>
    <submittedName>
        <fullName evidence="1">Uncharacterized protein</fullName>
    </submittedName>
</protein>
<sequence>MTHRHYTRSRRLRAVSRKRNIIMLYEKQPPDAKLSYNPPLVSVSRYFASRTRNLILSYNKAGSSQQRGVNFPFQGRNKTMKILLTGQAMKGGMEFAKDLKSTKQKALPGVGKS</sequence>
<gene>
    <name evidence="1" type="ORF">Glove_63g31</name>
</gene>
<name>A0A397JDK9_9GLOM</name>
<proteinExistence type="predicted"/>
<reference evidence="1 2" key="1">
    <citation type="submission" date="2018-08" db="EMBL/GenBank/DDBJ databases">
        <title>Genome and evolution of the arbuscular mycorrhizal fungus Diversispora epigaea (formerly Glomus versiforme) and its bacterial endosymbionts.</title>
        <authorList>
            <person name="Sun X."/>
            <person name="Fei Z."/>
            <person name="Harrison M."/>
        </authorList>
    </citation>
    <scope>NUCLEOTIDE SEQUENCE [LARGE SCALE GENOMIC DNA]</scope>
    <source>
        <strain evidence="1 2">IT104</strain>
    </source>
</reference>
<dbReference type="Proteomes" id="UP000266861">
    <property type="component" value="Unassembled WGS sequence"/>
</dbReference>
<evidence type="ECO:0000313" key="1">
    <source>
        <dbReference type="EMBL" id="RHZ85647.1"/>
    </source>
</evidence>
<evidence type="ECO:0000313" key="2">
    <source>
        <dbReference type="Proteomes" id="UP000266861"/>
    </source>
</evidence>
<keyword evidence="2" id="KW-1185">Reference proteome</keyword>
<dbReference type="EMBL" id="PQFF01000060">
    <property type="protein sequence ID" value="RHZ85647.1"/>
    <property type="molecule type" value="Genomic_DNA"/>
</dbReference>
<dbReference type="AlphaFoldDB" id="A0A397JDK9"/>
<accession>A0A397JDK9</accession>
<organism evidence="1 2">
    <name type="scientific">Diversispora epigaea</name>
    <dbReference type="NCBI Taxonomy" id="1348612"/>
    <lineage>
        <taxon>Eukaryota</taxon>
        <taxon>Fungi</taxon>
        <taxon>Fungi incertae sedis</taxon>
        <taxon>Mucoromycota</taxon>
        <taxon>Glomeromycotina</taxon>
        <taxon>Glomeromycetes</taxon>
        <taxon>Diversisporales</taxon>
        <taxon>Diversisporaceae</taxon>
        <taxon>Diversispora</taxon>
    </lineage>
</organism>
<comment type="caution">
    <text evidence="1">The sequence shown here is derived from an EMBL/GenBank/DDBJ whole genome shotgun (WGS) entry which is preliminary data.</text>
</comment>